<gene>
    <name evidence="4" type="ORF">NOCA2310155</name>
</gene>
<protein>
    <recommendedName>
        <fullName evidence="5">Transcriptional regulator, PucR family</fullName>
    </recommendedName>
</protein>
<name>A0A2P2C274_9ZZZZ</name>
<proteinExistence type="predicted"/>
<dbReference type="InterPro" id="IPR012914">
    <property type="entry name" value="PucR_dom"/>
</dbReference>
<dbReference type="PANTHER" id="PTHR33744">
    <property type="entry name" value="CARBOHYDRATE DIACID REGULATOR"/>
    <property type="match status" value="1"/>
</dbReference>
<dbReference type="AlphaFoldDB" id="A0A2P2C274"/>
<evidence type="ECO:0008006" key="5">
    <source>
        <dbReference type="Google" id="ProtNLM"/>
    </source>
</evidence>
<evidence type="ECO:0000259" key="2">
    <source>
        <dbReference type="Pfam" id="PF07905"/>
    </source>
</evidence>
<accession>A0A2P2C274</accession>
<feature type="domain" description="PucR C-terminal helix-turn-helix" evidence="3">
    <location>
        <begin position="457"/>
        <end position="515"/>
    </location>
</feature>
<dbReference type="EMBL" id="CZKA01000025">
    <property type="protein sequence ID" value="CUR56094.1"/>
    <property type="molecule type" value="Genomic_DNA"/>
</dbReference>
<dbReference type="Pfam" id="PF13556">
    <property type="entry name" value="HTH_30"/>
    <property type="match status" value="1"/>
</dbReference>
<reference evidence="4" key="1">
    <citation type="submission" date="2015-08" db="EMBL/GenBank/DDBJ databases">
        <authorList>
            <person name="Babu N.S."/>
            <person name="Beckwith C.J."/>
            <person name="Beseler K.G."/>
            <person name="Brison A."/>
            <person name="Carone J.V."/>
            <person name="Caskin T.P."/>
            <person name="Diamond M."/>
            <person name="Durham M.E."/>
            <person name="Foxe J.M."/>
            <person name="Go M."/>
            <person name="Henderson B.A."/>
            <person name="Jones I.B."/>
            <person name="McGettigan J.A."/>
            <person name="Micheletti S.J."/>
            <person name="Nasrallah M.E."/>
            <person name="Ortiz D."/>
            <person name="Piller C.R."/>
            <person name="Privatt S.R."/>
            <person name="Schneider S.L."/>
            <person name="Sharp S."/>
            <person name="Smith T.C."/>
            <person name="Stanton J.D."/>
            <person name="Ullery H.E."/>
            <person name="Wilson R.J."/>
            <person name="Serrano M.G."/>
            <person name="Buck G."/>
            <person name="Lee V."/>
            <person name="Wang Y."/>
            <person name="Carvalho R."/>
            <person name="Voegtly L."/>
            <person name="Shi R."/>
            <person name="Duckworth R."/>
            <person name="Johnson A."/>
            <person name="Loviza R."/>
            <person name="Walstead R."/>
            <person name="Shah Z."/>
            <person name="Kiflezghi M."/>
            <person name="Wade K."/>
            <person name="Ball S.L."/>
            <person name="Bradley K.W."/>
            <person name="Asai D.J."/>
            <person name="Bowman C.A."/>
            <person name="Russell D.A."/>
            <person name="Pope W.H."/>
            <person name="Jacobs-Sera D."/>
            <person name="Hendrix R.W."/>
            <person name="Hatfull G.F."/>
        </authorList>
    </citation>
    <scope>NUCLEOTIDE SEQUENCE</scope>
</reference>
<dbReference type="InterPro" id="IPR051448">
    <property type="entry name" value="CdaR-like_regulators"/>
</dbReference>
<sequence>MSVRSVEPVVTPAAPGSSARPTPGGVTVRDLVNLRHLQATTLAGEAGLDRRVSWAHVSDAFDPWNWLEPGDLVLTCGYIVPEEPMAQARFVEHMSAAGLSGIVIGVDERCPPLSVEMLAAADRVGFPVIEGAHTVGFSQYGRFVAAANARGEDHSFTQIARVHGEVMASLREKLAGTEFVDRLSRVVSCTLHVVDPEAWEPLIRGGGTPDHAWKLAYDGEVSRSSGRAPFVMNLSVGDQTALSMPIPSERSACLIAFPDGDSRPRLAVLQQIAAACALEIGRVDAAVERARRSGAGLLHEALNGRLEPAALTALFHGRRLEGDLRALAVDGQPASIDRIARRWLIRGVPFLLGEIGQVAVAVFRSDDVPQTDLEERTALERWRGGLSDPFVGPGNLGDAVRQARWALETVRPGDSAIASYGDGSPSFLPRTLAESELTADRVLGPLIEYDREQGTELIKTLQVYLECDRSPSRASELLFIHTQTVNYRMARIQELTGRSMRSTGDVSELWFALRALALSQTTH</sequence>
<organism evidence="4">
    <name type="scientific">metagenome</name>
    <dbReference type="NCBI Taxonomy" id="256318"/>
    <lineage>
        <taxon>unclassified sequences</taxon>
        <taxon>metagenomes</taxon>
    </lineage>
</organism>
<evidence type="ECO:0000259" key="3">
    <source>
        <dbReference type="Pfam" id="PF13556"/>
    </source>
</evidence>
<feature type="region of interest" description="Disordered" evidence="1">
    <location>
        <begin position="1"/>
        <end position="25"/>
    </location>
</feature>
<evidence type="ECO:0000313" key="4">
    <source>
        <dbReference type="EMBL" id="CUR56094.1"/>
    </source>
</evidence>
<feature type="domain" description="Purine catabolism PurC-like" evidence="2">
    <location>
        <begin position="30"/>
        <end position="139"/>
    </location>
</feature>
<dbReference type="PANTHER" id="PTHR33744:SF1">
    <property type="entry name" value="DNA-BINDING TRANSCRIPTIONAL ACTIVATOR ADER"/>
    <property type="match status" value="1"/>
</dbReference>
<dbReference type="InterPro" id="IPR025736">
    <property type="entry name" value="PucR_C-HTH_dom"/>
</dbReference>
<evidence type="ECO:0000256" key="1">
    <source>
        <dbReference type="SAM" id="MobiDB-lite"/>
    </source>
</evidence>
<dbReference type="Pfam" id="PF07905">
    <property type="entry name" value="PucR"/>
    <property type="match status" value="1"/>
</dbReference>
<dbReference type="InterPro" id="IPR042070">
    <property type="entry name" value="PucR_C-HTH_sf"/>
</dbReference>
<dbReference type="Gene3D" id="1.10.10.2840">
    <property type="entry name" value="PucR C-terminal helix-turn-helix domain"/>
    <property type="match status" value="1"/>
</dbReference>